<evidence type="ECO:0000313" key="3">
    <source>
        <dbReference type="EMBL" id="MBB6428268.1"/>
    </source>
</evidence>
<dbReference type="CDD" id="cd00060">
    <property type="entry name" value="FHA"/>
    <property type="match status" value="1"/>
</dbReference>
<keyword evidence="1" id="KW-0812">Transmembrane</keyword>
<sequence>MNQHLLEITITAGPSAGQRVRVNHSPATFGRGMDNALVIDLQTVSRVHGEIRYEDDRWVVANLSKNGTRLNRRVIGRKPRPLSDNDQIVVGNQPVMTVALREGEGDGPTVAAAETKDVGTANAAPPRPGMSPRTKLWLAILGFWVTVFGVAFFVSSGADSGATRTGPSVPMLTDQEIAKAIRAPLPKQEASPRTAANHFDEAEAFYGMINADPQNAFRALFAYKTALSFAYSDDFIDDRDDWGGKPVADLAVAQKNYIELEAQLIDDVQRLYKDAHGKLMDRRHGEAKLAFEKVFKLYNDPQNPIYKNALKQRDLARQRQDAKK</sequence>
<organism evidence="3 4">
    <name type="scientific">Algisphaera agarilytica</name>
    <dbReference type="NCBI Taxonomy" id="1385975"/>
    <lineage>
        <taxon>Bacteria</taxon>
        <taxon>Pseudomonadati</taxon>
        <taxon>Planctomycetota</taxon>
        <taxon>Phycisphaerae</taxon>
        <taxon>Phycisphaerales</taxon>
        <taxon>Phycisphaeraceae</taxon>
        <taxon>Algisphaera</taxon>
    </lineage>
</organism>
<gene>
    <name evidence="3" type="ORF">HNQ40_000074</name>
</gene>
<evidence type="ECO:0000313" key="4">
    <source>
        <dbReference type="Proteomes" id="UP000541810"/>
    </source>
</evidence>
<keyword evidence="4" id="KW-1185">Reference proteome</keyword>
<keyword evidence="1" id="KW-0472">Membrane</keyword>
<reference evidence="3 4" key="1">
    <citation type="submission" date="2020-08" db="EMBL/GenBank/DDBJ databases">
        <title>Genomic Encyclopedia of Type Strains, Phase IV (KMG-IV): sequencing the most valuable type-strain genomes for metagenomic binning, comparative biology and taxonomic classification.</title>
        <authorList>
            <person name="Goeker M."/>
        </authorList>
    </citation>
    <scope>NUCLEOTIDE SEQUENCE [LARGE SCALE GENOMIC DNA]</scope>
    <source>
        <strain evidence="3 4">DSM 103725</strain>
    </source>
</reference>
<feature type="transmembrane region" description="Helical" evidence="1">
    <location>
        <begin position="136"/>
        <end position="154"/>
    </location>
</feature>
<dbReference type="AlphaFoldDB" id="A0A7X0LJT1"/>
<dbReference type="Gene3D" id="2.60.200.20">
    <property type="match status" value="1"/>
</dbReference>
<keyword evidence="1" id="KW-1133">Transmembrane helix</keyword>
<evidence type="ECO:0000259" key="2">
    <source>
        <dbReference type="PROSITE" id="PS50006"/>
    </source>
</evidence>
<feature type="domain" description="FHA" evidence="2">
    <location>
        <begin position="27"/>
        <end position="75"/>
    </location>
</feature>
<dbReference type="PROSITE" id="PS50006">
    <property type="entry name" value="FHA_DOMAIN"/>
    <property type="match status" value="1"/>
</dbReference>
<dbReference type="InterPro" id="IPR000253">
    <property type="entry name" value="FHA_dom"/>
</dbReference>
<accession>A0A7X0LJT1</accession>
<protein>
    <recommendedName>
        <fullName evidence="2">FHA domain-containing protein</fullName>
    </recommendedName>
</protein>
<dbReference type="Proteomes" id="UP000541810">
    <property type="component" value="Unassembled WGS sequence"/>
</dbReference>
<evidence type="ECO:0000256" key="1">
    <source>
        <dbReference type="SAM" id="Phobius"/>
    </source>
</evidence>
<dbReference type="SUPFAM" id="SSF49879">
    <property type="entry name" value="SMAD/FHA domain"/>
    <property type="match status" value="1"/>
</dbReference>
<comment type="caution">
    <text evidence="3">The sequence shown here is derived from an EMBL/GenBank/DDBJ whole genome shotgun (WGS) entry which is preliminary data.</text>
</comment>
<name>A0A7X0LJT1_9BACT</name>
<dbReference type="SMART" id="SM00240">
    <property type="entry name" value="FHA"/>
    <property type="match status" value="1"/>
</dbReference>
<proteinExistence type="predicted"/>
<dbReference type="Pfam" id="PF00498">
    <property type="entry name" value="FHA"/>
    <property type="match status" value="1"/>
</dbReference>
<dbReference type="RefSeq" id="WP_184675257.1">
    <property type="nucleotide sequence ID" value="NZ_JACHGY010000001.1"/>
</dbReference>
<dbReference type="InterPro" id="IPR008984">
    <property type="entry name" value="SMAD_FHA_dom_sf"/>
</dbReference>
<dbReference type="EMBL" id="JACHGY010000001">
    <property type="protein sequence ID" value="MBB6428268.1"/>
    <property type="molecule type" value="Genomic_DNA"/>
</dbReference>